<dbReference type="InterPro" id="IPR033389">
    <property type="entry name" value="AUX/IAA_dom"/>
</dbReference>
<dbReference type="Proteomes" id="UP000825935">
    <property type="component" value="Chromosome 5"/>
</dbReference>
<dbReference type="AlphaFoldDB" id="A0A8T2UUS4"/>
<keyword evidence="1" id="KW-0927">Auxin signaling pathway</keyword>
<feature type="domain" description="AUX/IAA" evidence="2">
    <location>
        <begin position="142"/>
        <end position="258"/>
    </location>
</feature>
<dbReference type="Pfam" id="PF02309">
    <property type="entry name" value="AUX_IAA"/>
    <property type="match status" value="1"/>
</dbReference>
<gene>
    <name evidence="3" type="ORF">KP509_05G075800</name>
</gene>
<keyword evidence="1" id="KW-0804">Transcription</keyword>
<comment type="subcellular location">
    <subcellularLocation>
        <location evidence="1">Nucleus</location>
    </subcellularLocation>
</comment>
<evidence type="ECO:0000313" key="4">
    <source>
        <dbReference type="Proteomes" id="UP000825935"/>
    </source>
</evidence>
<proteinExistence type="inferred from homology"/>
<keyword evidence="1" id="KW-0805">Transcription regulation</keyword>
<sequence>MTSFIFPATTLSTLSVPSHISDPNYCPRPALPDCWSPSNVDEHEYLSIGIACLKPLPSEERSLELSSNDPSQPLSMRNVATADEFVTSFDGKRAPKRLRDNSSNFSAGVQHDAEDEDNVYLFGSNKSLGPPPSGGNKDVIYNETDNERTLRSNNVGWPPISSYRRETSKSIKRDSSCFNGDVVDTSQFQVLEASSTIKEQKSDDFKYNTIHSISRSHSYSCINSILQFGEDPSFIKVSMHGTRMMRKLDMESIINNEDHLIELQKSSNFGTSEITCLISKTNCHRQTEALSSEMHPKLNLLDLRWKKMVNECL</sequence>
<evidence type="ECO:0000259" key="2">
    <source>
        <dbReference type="Pfam" id="PF02309"/>
    </source>
</evidence>
<evidence type="ECO:0000313" key="3">
    <source>
        <dbReference type="EMBL" id="KAH7437513.1"/>
    </source>
</evidence>
<comment type="caution">
    <text evidence="3">The sequence shown here is derived from an EMBL/GenBank/DDBJ whole genome shotgun (WGS) entry which is preliminary data.</text>
</comment>
<protein>
    <recommendedName>
        <fullName evidence="1">Auxin-responsive protein</fullName>
    </recommendedName>
</protein>
<reference evidence="3" key="1">
    <citation type="submission" date="2021-08" db="EMBL/GenBank/DDBJ databases">
        <title>WGS assembly of Ceratopteris richardii.</title>
        <authorList>
            <person name="Marchant D.B."/>
            <person name="Chen G."/>
            <person name="Jenkins J."/>
            <person name="Shu S."/>
            <person name="Leebens-Mack J."/>
            <person name="Grimwood J."/>
            <person name="Schmutz J."/>
            <person name="Soltis P."/>
            <person name="Soltis D."/>
            <person name="Chen Z.-H."/>
        </authorList>
    </citation>
    <scope>NUCLEOTIDE SEQUENCE</scope>
    <source>
        <strain evidence="3">Whitten #5841</strain>
        <tissue evidence="3">Leaf</tissue>
    </source>
</reference>
<accession>A0A8T2UUS4</accession>
<name>A0A8T2UUS4_CERRI</name>
<keyword evidence="4" id="KW-1185">Reference proteome</keyword>
<dbReference type="EMBL" id="CM035410">
    <property type="protein sequence ID" value="KAH7437513.1"/>
    <property type="molecule type" value="Genomic_DNA"/>
</dbReference>
<organism evidence="3 4">
    <name type="scientific">Ceratopteris richardii</name>
    <name type="common">Triangle waterfern</name>
    <dbReference type="NCBI Taxonomy" id="49495"/>
    <lineage>
        <taxon>Eukaryota</taxon>
        <taxon>Viridiplantae</taxon>
        <taxon>Streptophyta</taxon>
        <taxon>Embryophyta</taxon>
        <taxon>Tracheophyta</taxon>
        <taxon>Polypodiopsida</taxon>
        <taxon>Polypodiidae</taxon>
        <taxon>Polypodiales</taxon>
        <taxon>Pteridineae</taxon>
        <taxon>Pteridaceae</taxon>
        <taxon>Parkerioideae</taxon>
        <taxon>Ceratopteris</taxon>
    </lineage>
</organism>
<keyword evidence="1" id="KW-0539">Nucleus</keyword>
<comment type="function">
    <text evidence="1">Aux/IAA proteins are short-lived transcriptional factors that function as repressors of early auxin response genes at low auxin concentrations.</text>
</comment>
<comment type="subunit">
    <text evidence="1">Homodimers and heterodimers.</text>
</comment>
<comment type="similarity">
    <text evidence="1">Belongs to the Aux/IAA family.</text>
</comment>
<evidence type="ECO:0000256" key="1">
    <source>
        <dbReference type="RuleBase" id="RU004549"/>
    </source>
</evidence>
<dbReference type="GO" id="GO:0005634">
    <property type="term" value="C:nucleus"/>
    <property type="evidence" value="ECO:0007669"/>
    <property type="project" value="UniProtKB-SubCell"/>
</dbReference>
<keyword evidence="1" id="KW-0678">Repressor</keyword>
<dbReference type="GO" id="GO:0009734">
    <property type="term" value="P:auxin-activated signaling pathway"/>
    <property type="evidence" value="ECO:0007669"/>
    <property type="project" value="UniProtKB-UniRule"/>
</dbReference>